<dbReference type="NCBIfam" id="TIGR00443">
    <property type="entry name" value="hisZ_biosyn_reg"/>
    <property type="match status" value="1"/>
</dbReference>
<protein>
    <recommendedName>
        <fullName evidence="4 7">ATP phosphoribosyltransferase regulatory subunit</fullName>
    </recommendedName>
</protein>
<feature type="binding site" evidence="8">
    <location>
        <position position="130"/>
    </location>
    <ligand>
        <name>L-histidine</name>
        <dbReference type="ChEBI" id="CHEBI:57595"/>
    </ligand>
</feature>
<feature type="binding site" evidence="8">
    <location>
        <position position="134"/>
    </location>
    <ligand>
        <name>L-histidine</name>
        <dbReference type="ChEBI" id="CHEBI:57595"/>
    </ligand>
</feature>
<dbReference type="GO" id="GO:0000105">
    <property type="term" value="P:L-histidine biosynthetic process"/>
    <property type="evidence" value="ECO:0007669"/>
    <property type="project" value="UniProtKB-UniRule"/>
</dbReference>
<accession>A0A7X0JRY1</accession>
<evidence type="ECO:0000256" key="7">
    <source>
        <dbReference type="HAMAP-Rule" id="MF_00125"/>
    </source>
</evidence>
<feature type="binding site" evidence="8">
    <location>
        <begin position="87"/>
        <end position="89"/>
    </location>
    <ligand>
        <name>L-histidine</name>
        <dbReference type="ChEBI" id="CHEBI:57595"/>
    </ligand>
</feature>
<dbReference type="RefSeq" id="WP_166850543.1">
    <property type="nucleotide sequence ID" value="NZ_JAAONY010000001.1"/>
</dbReference>
<dbReference type="SUPFAM" id="SSF55681">
    <property type="entry name" value="Class II aaRS and biotin synthetases"/>
    <property type="match status" value="1"/>
</dbReference>
<keyword evidence="10" id="KW-0808">Transferase</keyword>
<dbReference type="GO" id="GO:0016757">
    <property type="term" value="F:glycosyltransferase activity"/>
    <property type="evidence" value="ECO:0007669"/>
    <property type="project" value="UniProtKB-KW"/>
</dbReference>
<organism evidence="10 11">
    <name type="scientific">Pseudoteredinibacter isoporae</name>
    <dbReference type="NCBI Taxonomy" id="570281"/>
    <lineage>
        <taxon>Bacteria</taxon>
        <taxon>Pseudomonadati</taxon>
        <taxon>Pseudomonadota</taxon>
        <taxon>Gammaproteobacteria</taxon>
        <taxon>Cellvibrionales</taxon>
        <taxon>Cellvibrionaceae</taxon>
        <taxon>Pseudoteredinibacter</taxon>
    </lineage>
</organism>
<evidence type="ECO:0000313" key="10">
    <source>
        <dbReference type="EMBL" id="MBB6520679.1"/>
    </source>
</evidence>
<comment type="similarity">
    <text evidence="3 7">Belongs to the class-II aminoacyl-tRNA synthetase family. HisZ subfamily.</text>
</comment>
<evidence type="ECO:0000256" key="2">
    <source>
        <dbReference type="ARBA" id="ARBA00004667"/>
    </source>
</evidence>
<dbReference type="InterPro" id="IPR004517">
    <property type="entry name" value="HisZ"/>
</dbReference>
<evidence type="ECO:0000256" key="8">
    <source>
        <dbReference type="PIRSR" id="PIRSR001549-1"/>
    </source>
</evidence>
<dbReference type="CDD" id="cd00773">
    <property type="entry name" value="HisRS-like_core"/>
    <property type="match status" value="1"/>
</dbReference>
<dbReference type="PANTHER" id="PTHR11476:SF7">
    <property type="entry name" value="HISTIDINE--TRNA LIGASE"/>
    <property type="match status" value="1"/>
</dbReference>
<keyword evidence="7" id="KW-0028">Amino-acid biosynthesis</keyword>
<dbReference type="NCBIfam" id="NF009086">
    <property type="entry name" value="PRK12421.1"/>
    <property type="match status" value="1"/>
</dbReference>
<dbReference type="GO" id="GO:0005737">
    <property type="term" value="C:cytoplasm"/>
    <property type="evidence" value="ECO:0007669"/>
    <property type="project" value="UniProtKB-SubCell"/>
</dbReference>
<dbReference type="EMBL" id="JACHHT010000001">
    <property type="protein sequence ID" value="MBB6520679.1"/>
    <property type="molecule type" value="Genomic_DNA"/>
</dbReference>
<evidence type="ECO:0000256" key="6">
    <source>
        <dbReference type="ARBA" id="ARBA00025246"/>
    </source>
</evidence>
<dbReference type="HAMAP" id="MF_00125">
    <property type="entry name" value="HisZ"/>
    <property type="match status" value="1"/>
</dbReference>
<evidence type="ECO:0000259" key="9">
    <source>
        <dbReference type="Pfam" id="PF13393"/>
    </source>
</evidence>
<feature type="domain" description="Class II Histidinyl-tRNA synthetase (HisRS)-like catalytic core" evidence="9">
    <location>
        <begin position="16"/>
        <end position="327"/>
    </location>
</feature>
<reference evidence="10 11" key="1">
    <citation type="submission" date="2020-08" db="EMBL/GenBank/DDBJ databases">
        <title>Genomic Encyclopedia of Type Strains, Phase IV (KMG-IV): sequencing the most valuable type-strain genomes for metagenomic binning, comparative biology and taxonomic classification.</title>
        <authorList>
            <person name="Goeker M."/>
        </authorList>
    </citation>
    <scope>NUCLEOTIDE SEQUENCE [LARGE SCALE GENOMIC DNA]</scope>
    <source>
        <strain evidence="10 11">DSM 22368</strain>
    </source>
</reference>
<dbReference type="InterPro" id="IPR045864">
    <property type="entry name" value="aa-tRNA-synth_II/BPL/LPL"/>
</dbReference>
<dbReference type="AlphaFoldDB" id="A0A7X0JRY1"/>
<dbReference type="Proteomes" id="UP000528457">
    <property type="component" value="Unassembled WGS sequence"/>
</dbReference>
<dbReference type="NCBIfam" id="NF008935">
    <property type="entry name" value="PRK12292.1-1"/>
    <property type="match status" value="1"/>
</dbReference>
<sequence>MSTGPANVDRWLLPDGVEEMLPAEAAKIEALRRRLIDTYRSWGYDQVIPPLIEYTDSLLIGLGHDLDLLTFKMTDQLSGRTLGIRADITPQTARMDAHSFRRQGPNRLCYAGHVLHTKPKGPLATRSPIQAGVELFGEAGLDADIEVVSLMLETLQLAGLETANIDLGHVGIYRAVAEAAGLSAAEQETFFELLQHKAISELEQWLESLSLSAEFVDLLQQMPRLAGDKSVLDKARQWFNGVSEDALAALDELEAIAAVIEQRYPGTQMYFDLSEVRGYNYHTGLIFAAYADGIGQAIANGGRYDHIGEVFGRARPATGFAVDVTKLAQLISDGPAAMRGIYAAASDDPAQWQAVRDLRAQGERVVCGLADQPAIQEELACDRQLQLINGDYQVVEWR</sequence>
<keyword evidence="11" id="KW-1185">Reference proteome</keyword>
<comment type="miscellaneous">
    <text evidence="7">This function is generally fulfilled by the C-terminal part of HisG, which is missing in some bacteria such as this one.</text>
</comment>
<evidence type="ECO:0000256" key="1">
    <source>
        <dbReference type="ARBA" id="ARBA00004496"/>
    </source>
</evidence>
<proteinExistence type="inferred from homology"/>
<comment type="caution">
    <text evidence="10">The sequence shown here is derived from an EMBL/GenBank/DDBJ whole genome shotgun (WGS) entry which is preliminary data.</text>
</comment>
<gene>
    <name evidence="7" type="primary">hisZ</name>
    <name evidence="10" type="ORF">HNR48_000957</name>
</gene>
<comment type="subunit">
    <text evidence="7">Heteromultimer composed of HisG and HisZ subunits.</text>
</comment>
<dbReference type="InterPro" id="IPR004516">
    <property type="entry name" value="HisRS/HisZ"/>
</dbReference>
<dbReference type="InParanoid" id="A0A7X0JRY1"/>
<dbReference type="Pfam" id="PF13393">
    <property type="entry name" value="tRNA-synt_His"/>
    <property type="match status" value="1"/>
</dbReference>
<dbReference type="Gene3D" id="3.30.930.10">
    <property type="entry name" value="Bira Bifunctional Protein, Domain 2"/>
    <property type="match status" value="1"/>
</dbReference>
<dbReference type="InterPro" id="IPR041715">
    <property type="entry name" value="HisRS-like_core"/>
</dbReference>
<dbReference type="PIRSF" id="PIRSF001549">
    <property type="entry name" value="His-tRNA_synth"/>
    <property type="match status" value="1"/>
</dbReference>
<keyword evidence="5 7" id="KW-0963">Cytoplasm</keyword>
<dbReference type="UniPathway" id="UPA00031">
    <property type="reaction ID" value="UER00006"/>
</dbReference>
<evidence type="ECO:0000256" key="5">
    <source>
        <dbReference type="ARBA" id="ARBA00022490"/>
    </source>
</evidence>
<evidence type="ECO:0000313" key="11">
    <source>
        <dbReference type="Proteomes" id="UP000528457"/>
    </source>
</evidence>
<keyword evidence="10" id="KW-0328">Glycosyltransferase</keyword>
<comment type="function">
    <text evidence="6 7">Required for the first step of histidine biosynthesis. May allow the feedback regulation of ATP phosphoribosyltransferase activity by histidine.</text>
</comment>
<comment type="subcellular location">
    <subcellularLocation>
        <location evidence="1 7">Cytoplasm</location>
    </subcellularLocation>
</comment>
<dbReference type="PANTHER" id="PTHR11476">
    <property type="entry name" value="HISTIDYL-TRNA SYNTHETASE"/>
    <property type="match status" value="1"/>
</dbReference>
<feature type="binding site" evidence="8">
    <location>
        <position position="277"/>
    </location>
    <ligand>
        <name>L-histidine</name>
        <dbReference type="ChEBI" id="CHEBI:57595"/>
    </ligand>
</feature>
<comment type="pathway">
    <text evidence="2 7">Amino-acid biosynthesis; L-histidine biosynthesis; L-histidine from 5-phospho-alpha-D-ribose 1-diphosphate: step 1/9.</text>
</comment>
<evidence type="ECO:0000256" key="3">
    <source>
        <dbReference type="ARBA" id="ARBA00005539"/>
    </source>
</evidence>
<keyword evidence="7" id="KW-0368">Histidine biosynthesis</keyword>
<evidence type="ECO:0000256" key="4">
    <source>
        <dbReference type="ARBA" id="ARBA00020397"/>
    </source>
</evidence>
<name>A0A7X0JRY1_9GAMM</name>